<dbReference type="GO" id="GO:0005886">
    <property type="term" value="C:plasma membrane"/>
    <property type="evidence" value="ECO:0007669"/>
    <property type="project" value="UniProtKB-SubCell"/>
</dbReference>
<keyword evidence="14 27" id="KW-0378">Hydrolase</keyword>
<dbReference type="PRINTS" id="PR00476">
    <property type="entry name" value="PHFRCTKINASE"/>
</dbReference>
<keyword evidence="10 25" id="KW-0479">Metal-binding</keyword>
<feature type="binding site" evidence="25">
    <location>
        <begin position="157"/>
        <end position="158"/>
    </location>
    <ligand>
        <name>ATP</name>
        <dbReference type="ChEBI" id="CHEBI:30616"/>
    </ligand>
</feature>
<evidence type="ECO:0000256" key="22">
    <source>
        <dbReference type="ARBA" id="ARBA00023288"/>
    </source>
</evidence>
<evidence type="ECO:0000256" key="17">
    <source>
        <dbReference type="ARBA" id="ARBA00022842"/>
    </source>
</evidence>
<dbReference type="SUPFAM" id="SSF51445">
    <property type="entry name" value="(Trans)glycosidases"/>
    <property type="match status" value="1"/>
</dbReference>
<feature type="binding site" evidence="25">
    <location>
        <begin position="182"/>
        <end position="185"/>
    </location>
    <ligand>
        <name>ATP</name>
        <dbReference type="ChEBI" id="CHEBI:30616"/>
    </ligand>
</feature>
<dbReference type="Gene3D" id="1.20.58.1040">
    <property type="match status" value="1"/>
</dbReference>
<evidence type="ECO:0000256" key="2">
    <source>
        <dbReference type="ARBA" id="ARBA00001946"/>
    </source>
</evidence>
<dbReference type="EMBL" id="JBGMDY010000004">
    <property type="protein sequence ID" value="KAL2339302.1"/>
    <property type="molecule type" value="Genomic_DNA"/>
</dbReference>
<dbReference type="FunFam" id="1.20.58.1040:FF:000002">
    <property type="entry name" value="Glucan endo-1,3-beta-glucosidase 8"/>
    <property type="match status" value="1"/>
</dbReference>
<gene>
    <name evidence="25" type="primary">PFK</name>
    <name evidence="29" type="ORF">Fmac_013748</name>
</gene>
<evidence type="ECO:0000256" key="15">
    <source>
        <dbReference type="ARBA" id="ARBA00022821"/>
    </source>
</evidence>
<keyword evidence="11" id="KW-0732">Signal</keyword>
<comment type="catalytic activity">
    <reaction evidence="24 25">
        <text>beta-D-fructose 6-phosphate + ATP = beta-D-fructose 1,6-bisphosphate + ADP + H(+)</text>
        <dbReference type="Rhea" id="RHEA:16109"/>
        <dbReference type="ChEBI" id="CHEBI:15378"/>
        <dbReference type="ChEBI" id="CHEBI:30616"/>
        <dbReference type="ChEBI" id="CHEBI:32966"/>
        <dbReference type="ChEBI" id="CHEBI:57634"/>
        <dbReference type="ChEBI" id="CHEBI:456216"/>
        <dbReference type="EC" id="2.7.1.11"/>
    </reaction>
</comment>
<accession>A0ABD1MUV9</accession>
<dbReference type="Gene3D" id="3.20.20.80">
    <property type="entry name" value="Glycosidases"/>
    <property type="match status" value="1"/>
</dbReference>
<feature type="site" description="Important for substrate specificity; cannot use PPi as phosphoryl donor" evidence="25">
    <location>
        <position position="184"/>
    </location>
</feature>
<comment type="catalytic activity">
    <reaction evidence="1">
        <text>Hydrolysis of (1-&gt;3)-beta-D-glucosidic linkages in (1-&gt;3)-beta-D-glucans.</text>
        <dbReference type="EC" id="3.2.1.39"/>
    </reaction>
</comment>
<feature type="binding site" evidence="25">
    <location>
        <begin position="256"/>
        <end position="258"/>
    </location>
    <ligand>
        <name>substrate</name>
    </ligand>
</feature>
<keyword evidence="9 25" id="KW-0808">Transferase</keyword>
<comment type="similarity">
    <text evidence="25">Belongs to the phosphofructokinase type A (PFKA) family. PPi-dependent PFK group II subfamily. Atypical ATP-dependent clade 'X' sub-subfamily.</text>
</comment>
<keyword evidence="19 25" id="KW-0324">Glycolysis</keyword>
<comment type="activity regulation">
    <text evidence="25">Allosterically activated by AMP.</text>
</comment>
<reference evidence="29 30" key="1">
    <citation type="submission" date="2024-08" db="EMBL/GenBank/DDBJ databases">
        <title>Insights into the chromosomal genome structure of Flemingia macrophylla.</title>
        <authorList>
            <person name="Ding Y."/>
            <person name="Zhao Y."/>
            <person name="Bi W."/>
            <person name="Wu M."/>
            <person name="Zhao G."/>
            <person name="Gong Y."/>
            <person name="Li W."/>
            <person name="Zhang P."/>
        </authorList>
    </citation>
    <scope>NUCLEOTIDE SEQUENCE [LARGE SCALE GENOMIC DNA]</scope>
    <source>
        <strain evidence="29">DYQJB</strain>
        <tissue evidence="29">Leaf</tissue>
    </source>
</reference>
<dbReference type="SUPFAM" id="SSF53784">
    <property type="entry name" value="Phosphofructokinase"/>
    <property type="match status" value="1"/>
</dbReference>
<proteinExistence type="inferred from homology"/>
<evidence type="ECO:0000256" key="14">
    <source>
        <dbReference type="ARBA" id="ARBA00022801"/>
    </source>
</evidence>
<dbReference type="EC" id="2.7.1.11" evidence="25"/>
<dbReference type="InterPro" id="IPR022953">
    <property type="entry name" value="ATP_PFK"/>
</dbReference>
<dbReference type="FunFam" id="3.40.50.450:FF:000002">
    <property type="entry name" value="ATP-dependent 6-phosphofructokinase"/>
    <property type="match status" value="1"/>
</dbReference>
<keyword evidence="30" id="KW-1185">Reference proteome</keyword>
<feature type="binding site" evidence="25">
    <location>
        <position position="94"/>
    </location>
    <ligand>
        <name>ATP</name>
        <dbReference type="ChEBI" id="CHEBI:30616"/>
    </ligand>
</feature>
<dbReference type="NCBIfam" id="NF005301">
    <property type="entry name" value="PRK06830.1"/>
    <property type="match status" value="1"/>
</dbReference>
<feature type="binding site" evidence="25">
    <location>
        <position position="312"/>
    </location>
    <ligand>
        <name>substrate</name>
    </ligand>
</feature>
<organism evidence="29 30">
    <name type="scientific">Flemingia macrophylla</name>
    <dbReference type="NCBI Taxonomy" id="520843"/>
    <lineage>
        <taxon>Eukaryota</taxon>
        <taxon>Viridiplantae</taxon>
        <taxon>Streptophyta</taxon>
        <taxon>Embryophyta</taxon>
        <taxon>Tracheophyta</taxon>
        <taxon>Spermatophyta</taxon>
        <taxon>Magnoliopsida</taxon>
        <taxon>eudicotyledons</taxon>
        <taxon>Gunneridae</taxon>
        <taxon>Pentapetalae</taxon>
        <taxon>rosids</taxon>
        <taxon>fabids</taxon>
        <taxon>Fabales</taxon>
        <taxon>Fabaceae</taxon>
        <taxon>Papilionoideae</taxon>
        <taxon>50 kb inversion clade</taxon>
        <taxon>NPAAA clade</taxon>
        <taxon>indigoferoid/millettioid clade</taxon>
        <taxon>Phaseoleae</taxon>
        <taxon>Flemingia</taxon>
    </lineage>
</organism>
<evidence type="ECO:0000256" key="3">
    <source>
        <dbReference type="ARBA" id="ARBA00002659"/>
    </source>
</evidence>
<dbReference type="GO" id="GO:0005524">
    <property type="term" value="F:ATP binding"/>
    <property type="evidence" value="ECO:0007669"/>
    <property type="project" value="UniProtKB-KW"/>
</dbReference>
<dbReference type="AlphaFoldDB" id="A0ABD1MUV9"/>
<feature type="domain" description="X8" evidence="28">
    <location>
        <begin position="873"/>
        <end position="955"/>
    </location>
</feature>
<dbReference type="InterPro" id="IPR000023">
    <property type="entry name" value="Phosphofructokinase_dom"/>
</dbReference>
<dbReference type="GO" id="GO:0005737">
    <property type="term" value="C:cytoplasm"/>
    <property type="evidence" value="ECO:0007669"/>
    <property type="project" value="UniProtKB-SubCell"/>
</dbReference>
<keyword evidence="21" id="KW-0325">Glycoprotein</keyword>
<comment type="subcellular location">
    <subcellularLocation>
        <location evidence="4">Cell membrane</location>
        <topology evidence="4">Lipid-anchor</topology>
        <topology evidence="4">GPI-anchor</topology>
    </subcellularLocation>
    <subcellularLocation>
        <location evidence="25">Cytoplasm</location>
    </subcellularLocation>
</comment>
<evidence type="ECO:0000256" key="21">
    <source>
        <dbReference type="ARBA" id="ARBA00023180"/>
    </source>
</evidence>
<dbReference type="Gene3D" id="3.40.50.450">
    <property type="match status" value="1"/>
</dbReference>
<keyword evidence="23 27" id="KW-0326">Glycosidase</keyword>
<dbReference type="GO" id="GO:0042973">
    <property type="term" value="F:glucan endo-1,3-beta-D-glucosidase activity"/>
    <property type="evidence" value="ECO:0007669"/>
    <property type="project" value="UniProtKB-EC"/>
</dbReference>
<dbReference type="Proteomes" id="UP001603857">
    <property type="component" value="Unassembled WGS sequence"/>
</dbReference>
<dbReference type="InterPro" id="IPR017853">
    <property type="entry name" value="GH"/>
</dbReference>
<evidence type="ECO:0000256" key="25">
    <source>
        <dbReference type="HAMAP-Rule" id="MF_03186"/>
    </source>
</evidence>
<dbReference type="GO" id="GO:0003872">
    <property type="term" value="F:6-phosphofructokinase activity"/>
    <property type="evidence" value="ECO:0007669"/>
    <property type="project" value="UniProtKB-UniRule"/>
</dbReference>
<sequence length="992" mass="108823">MAESESDISNLFKPIYLKEVDRLKVESQPNPLDDNPYFNTHKQAFYFSETDVVLRQIDNDLSPSPRFAYRRAGPRKLISFDPPNVRAAILTCGGLCPGLNTVIRELVVGLSNLYGVPHIFGITAGYRGFYSADPLPLAPNLVRNWHSVGGTLLQTSRGGFDLLKIVDAIQYRAFNQVYIIGGDGTMRGAVKIFDEIRRRKLNVAVVGIPKTVDNDVGIIDRSFGFQTAVEMAQQAINAAHVEAESAVNGIGLVKLMGRSTGHIALHATLSSRDVDCCLIPELDFYLEGEGGLFQFLNQRLKENGHAVVVVAEGAGQDLIPRTDSQKQGRDESGNMVFLDVGVWLKSELTKWWAREHPGELFTVKYIDPTYMIRAVHANATDNLYCTLLAHSAIHGVMAGYTGFVTGPINGNYAYIPLEDVAHASNPVHTTDHKWSWVRSVTNQPDFVRRFVFSLWMGFEDVWFGALLIAVKLRHGTICAYCKLALGSSLKLCIVCLKSLFDGVWFSGRMIEARVGAAAILMWMVASYSCPMGESAIGVNWGTVSLHKLKPSTVVGLLKDNKIPKVKVFEAEADVLKALMGSGIQVMLGIPNEMLPLLSTSAAADLWLRQNVSAYIGKAGSDIRYIAVGNEPFLTSYNGQYQNLVMPAIQNLQQSLVKANIAGYIKLVVPCNADAYESLLPSQGAFRPELTQIMTQLVQFLNSIGAPFVVNIYPFLSLYDNRDFPQDYAFFEGTTHPVTDGNNVYTNAFDGNYDTLVAALSKLGYGQMPIVIGEIGWPSDGAIGANITAAKVFNQGLISHVLSNKGTPLRPGAPPMDIYIFSLLDEGAKSILPGGFERHWGIFSFDGQAKYPLNLGLGNKELKNAKNVQYLPSRWCVASPTSDAQNVANYMRIACSVADCTTLDYGGSCNGIGEKGNISYAFNSYYQLQMQDSRSCNFDGLGMITSRDPSVGDCRFLVGVTDKGSDSSASQNKYQWWLLVAFLIVKIIFSFSI</sequence>
<keyword evidence="22" id="KW-0449">Lipoprotein</keyword>
<dbReference type="Pfam" id="PF07983">
    <property type="entry name" value="X8"/>
    <property type="match status" value="1"/>
</dbReference>
<evidence type="ECO:0000256" key="18">
    <source>
        <dbReference type="ARBA" id="ARBA00023136"/>
    </source>
</evidence>
<dbReference type="InterPro" id="IPR012004">
    <property type="entry name" value="PyroP-dep_PFK_TP0108"/>
</dbReference>
<evidence type="ECO:0000256" key="19">
    <source>
        <dbReference type="ARBA" id="ARBA00023152"/>
    </source>
</evidence>
<comment type="caution">
    <text evidence="29">The sequence shown here is derived from an EMBL/GenBank/DDBJ whole genome shotgun (WGS) entry which is preliminary data.</text>
</comment>
<keyword evidence="16 25" id="KW-0067">ATP-binding</keyword>
<keyword evidence="20" id="KW-1015">Disulfide bond</keyword>
<protein>
    <recommendedName>
        <fullName evidence="25">ATP-dependent 6-phosphofructokinase</fullName>
        <shortName evidence="25">ATP-PFK</shortName>
        <shortName evidence="25">Phosphofructokinase</shortName>
        <ecNumber evidence="25">2.7.1.11</ecNumber>
    </recommendedName>
    <alternativeName>
        <fullName evidence="25">Phosphohexokinase</fullName>
    </alternativeName>
</protein>
<evidence type="ECO:0000256" key="20">
    <source>
        <dbReference type="ARBA" id="ARBA00023157"/>
    </source>
</evidence>
<dbReference type="FunFam" id="3.20.20.80:FF:000008">
    <property type="entry name" value="Glucan endo-1,3-beta-glucosidase 5"/>
    <property type="match status" value="1"/>
</dbReference>
<keyword evidence="15" id="KW-0611">Plant defense</keyword>
<dbReference type="Pfam" id="PF00365">
    <property type="entry name" value="PFK"/>
    <property type="match status" value="1"/>
</dbReference>
<evidence type="ECO:0000256" key="23">
    <source>
        <dbReference type="ARBA" id="ARBA00023295"/>
    </source>
</evidence>
<keyword evidence="6" id="KW-1003">Cell membrane</keyword>
<feature type="binding site" evidence="25">
    <location>
        <position position="183"/>
    </location>
    <ligand>
        <name>Mg(2+)</name>
        <dbReference type="ChEBI" id="CHEBI:18420"/>
        <note>catalytic</note>
    </ligand>
</feature>
<evidence type="ECO:0000256" key="10">
    <source>
        <dbReference type="ARBA" id="ARBA00022723"/>
    </source>
</evidence>
<name>A0ABD1MUV9_9FABA</name>
<evidence type="ECO:0000256" key="11">
    <source>
        <dbReference type="ARBA" id="ARBA00022729"/>
    </source>
</evidence>
<keyword evidence="7 25" id="KW-0021">Allosteric enzyme</keyword>
<dbReference type="GO" id="GO:0006952">
    <property type="term" value="P:defense response"/>
    <property type="evidence" value="ECO:0007669"/>
    <property type="project" value="UniProtKB-KW"/>
</dbReference>
<evidence type="ECO:0000256" key="27">
    <source>
        <dbReference type="RuleBase" id="RU004336"/>
    </source>
</evidence>
<evidence type="ECO:0000313" key="30">
    <source>
        <dbReference type="Proteomes" id="UP001603857"/>
    </source>
</evidence>
<evidence type="ECO:0000256" key="7">
    <source>
        <dbReference type="ARBA" id="ARBA00022533"/>
    </source>
</evidence>
<feature type="active site" description="Proton acceptor" evidence="25">
    <location>
        <position position="213"/>
    </location>
</feature>
<evidence type="ECO:0000256" key="5">
    <source>
        <dbReference type="ARBA" id="ARBA00008773"/>
    </source>
</evidence>
<keyword evidence="12 25" id="KW-0547">Nucleotide-binding</keyword>
<comment type="function">
    <text evidence="3 25">Catalyzes the phosphorylation of D-fructose 6-phosphate to fructose 1,6-bisphosphate by ATP, the first committing step of glycolysis.</text>
</comment>
<comment type="pathway">
    <text evidence="25">Carbohydrate degradation; glycolysis; D-glyceraldehyde 3-phosphate and glycerone phosphate from D-glucose: step 3/4.</text>
</comment>
<dbReference type="SMART" id="SM00768">
    <property type="entry name" value="X8"/>
    <property type="match status" value="1"/>
</dbReference>
<dbReference type="InterPro" id="IPR050929">
    <property type="entry name" value="PFKA"/>
</dbReference>
<evidence type="ECO:0000259" key="28">
    <source>
        <dbReference type="SMART" id="SM00768"/>
    </source>
</evidence>
<evidence type="ECO:0000256" key="16">
    <source>
        <dbReference type="ARBA" id="ARBA00022840"/>
    </source>
</evidence>
<keyword evidence="18" id="KW-0472">Membrane</keyword>
<keyword evidence="8" id="KW-0336">GPI-anchor</keyword>
<evidence type="ECO:0000256" key="9">
    <source>
        <dbReference type="ARBA" id="ARBA00022679"/>
    </source>
</evidence>
<comment type="subunit">
    <text evidence="25">Homotetramer.</text>
</comment>
<dbReference type="Pfam" id="PF00332">
    <property type="entry name" value="Glyco_hydro_17"/>
    <property type="match status" value="1"/>
</dbReference>
<keyword evidence="25" id="KW-0963">Cytoplasm</keyword>
<comment type="similarity">
    <text evidence="5 26">Belongs to the glycosyl hydrolase 17 family.</text>
</comment>
<evidence type="ECO:0000256" key="4">
    <source>
        <dbReference type="ARBA" id="ARBA00004609"/>
    </source>
</evidence>
<evidence type="ECO:0000256" key="6">
    <source>
        <dbReference type="ARBA" id="ARBA00022475"/>
    </source>
</evidence>
<feature type="binding site" evidence="25">
    <location>
        <begin position="211"/>
        <end position="213"/>
    </location>
    <ligand>
        <name>substrate</name>
    </ligand>
</feature>
<evidence type="ECO:0000256" key="26">
    <source>
        <dbReference type="RuleBase" id="RU004335"/>
    </source>
</evidence>
<keyword evidence="17 25" id="KW-0460">Magnesium</keyword>
<dbReference type="GO" id="GO:0046872">
    <property type="term" value="F:metal ion binding"/>
    <property type="evidence" value="ECO:0007669"/>
    <property type="project" value="UniProtKB-KW"/>
</dbReference>
<evidence type="ECO:0000256" key="8">
    <source>
        <dbReference type="ARBA" id="ARBA00022622"/>
    </source>
</evidence>
<dbReference type="GO" id="GO:0098552">
    <property type="term" value="C:side of membrane"/>
    <property type="evidence" value="ECO:0007669"/>
    <property type="project" value="UniProtKB-KW"/>
</dbReference>
<keyword evidence="13 25" id="KW-0418">Kinase</keyword>
<dbReference type="InterPro" id="IPR000490">
    <property type="entry name" value="Glyco_hydro_17"/>
</dbReference>
<evidence type="ECO:0000256" key="24">
    <source>
        <dbReference type="ARBA" id="ARBA00048070"/>
    </source>
</evidence>
<evidence type="ECO:0000256" key="1">
    <source>
        <dbReference type="ARBA" id="ARBA00000382"/>
    </source>
</evidence>
<dbReference type="InterPro" id="IPR035966">
    <property type="entry name" value="PKF_sf"/>
</dbReference>
<dbReference type="PANTHER" id="PTHR45770">
    <property type="entry name" value="ATP-DEPENDENT 6-PHOSPHOFRUCTOKINASE 1"/>
    <property type="match status" value="1"/>
</dbReference>
<evidence type="ECO:0000313" key="29">
    <source>
        <dbReference type="EMBL" id="KAL2339302.1"/>
    </source>
</evidence>
<comment type="cofactor">
    <cofactor evidence="2 25">
        <name>Mg(2+)</name>
        <dbReference type="ChEBI" id="CHEBI:18420"/>
    </cofactor>
</comment>
<evidence type="ECO:0000256" key="12">
    <source>
        <dbReference type="ARBA" id="ARBA00022741"/>
    </source>
</evidence>
<feature type="binding site" evidence="25">
    <location>
        <begin position="370"/>
        <end position="373"/>
    </location>
    <ligand>
        <name>substrate</name>
    </ligand>
</feature>
<dbReference type="InterPro" id="IPR012946">
    <property type="entry name" value="X8"/>
</dbReference>
<evidence type="ECO:0000256" key="13">
    <source>
        <dbReference type="ARBA" id="ARBA00022777"/>
    </source>
</evidence>
<dbReference type="HAMAP" id="MF_01981">
    <property type="entry name" value="Phosphofructokinase_II_X"/>
    <property type="match status" value="1"/>
</dbReference>
<dbReference type="PROSITE" id="PS00587">
    <property type="entry name" value="GLYCOSYL_HYDROL_F17"/>
    <property type="match status" value="1"/>
</dbReference>